<evidence type="ECO:0000313" key="2">
    <source>
        <dbReference type="EMBL" id="PIC26794.1"/>
    </source>
</evidence>
<sequence length="76" mass="8145">MKSDISVSMENDSEDGVDDGGVRTESGVVMTGGMTEVLQSCEEDQLGDLLTDGMGGEEDKTLTVDNRVVIMHECVF</sequence>
<dbReference type="EMBL" id="PDUG01000005">
    <property type="protein sequence ID" value="PIC26794.1"/>
    <property type="molecule type" value="Genomic_DNA"/>
</dbReference>
<gene>
    <name evidence="2" type="primary">Cnig_chr_V.g19263</name>
    <name evidence="2" type="ORF">B9Z55_019263</name>
</gene>
<protein>
    <submittedName>
        <fullName evidence="2">Uncharacterized protein</fullName>
    </submittedName>
</protein>
<organism evidence="2 3">
    <name type="scientific">Caenorhabditis nigoni</name>
    <dbReference type="NCBI Taxonomy" id="1611254"/>
    <lineage>
        <taxon>Eukaryota</taxon>
        <taxon>Metazoa</taxon>
        <taxon>Ecdysozoa</taxon>
        <taxon>Nematoda</taxon>
        <taxon>Chromadorea</taxon>
        <taxon>Rhabditida</taxon>
        <taxon>Rhabditina</taxon>
        <taxon>Rhabditomorpha</taxon>
        <taxon>Rhabditoidea</taxon>
        <taxon>Rhabditidae</taxon>
        <taxon>Peloderinae</taxon>
        <taxon>Caenorhabditis</taxon>
    </lineage>
</organism>
<dbReference type="Proteomes" id="UP000230233">
    <property type="component" value="Chromosome V"/>
</dbReference>
<proteinExistence type="predicted"/>
<dbReference type="AlphaFoldDB" id="A0A2G5THN2"/>
<reference evidence="3" key="1">
    <citation type="submission" date="2017-10" db="EMBL/GenBank/DDBJ databases">
        <title>Rapid genome shrinkage in a self-fertile nematode reveals novel sperm competition proteins.</title>
        <authorList>
            <person name="Yin D."/>
            <person name="Schwarz E.M."/>
            <person name="Thomas C.G."/>
            <person name="Felde R.L."/>
            <person name="Korf I.F."/>
            <person name="Cutter A.D."/>
            <person name="Schartner C.M."/>
            <person name="Ralston E.J."/>
            <person name="Meyer B.J."/>
            <person name="Haag E.S."/>
        </authorList>
    </citation>
    <scope>NUCLEOTIDE SEQUENCE [LARGE SCALE GENOMIC DNA]</scope>
    <source>
        <strain evidence="3">JU1422</strain>
    </source>
</reference>
<feature type="compositionally biased region" description="Polar residues" evidence="1">
    <location>
        <begin position="1"/>
        <end position="10"/>
    </location>
</feature>
<comment type="caution">
    <text evidence="2">The sequence shown here is derived from an EMBL/GenBank/DDBJ whole genome shotgun (WGS) entry which is preliminary data.</text>
</comment>
<evidence type="ECO:0000256" key="1">
    <source>
        <dbReference type="SAM" id="MobiDB-lite"/>
    </source>
</evidence>
<keyword evidence="3" id="KW-1185">Reference proteome</keyword>
<feature type="region of interest" description="Disordered" evidence="1">
    <location>
        <begin position="1"/>
        <end position="26"/>
    </location>
</feature>
<name>A0A2G5THN2_9PELO</name>
<evidence type="ECO:0000313" key="3">
    <source>
        <dbReference type="Proteomes" id="UP000230233"/>
    </source>
</evidence>
<accession>A0A2G5THN2</accession>